<dbReference type="InterPro" id="IPR044298">
    <property type="entry name" value="MIG/MutY"/>
</dbReference>
<evidence type="ECO:0000256" key="7">
    <source>
        <dbReference type="ARBA" id="ARBA00022723"/>
    </source>
</evidence>
<dbReference type="EMBL" id="AP024749">
    <property type="protein sequence ID" value="BCY27521.1"/>
    <property type="molecule type" value="Genomic_DNA"/>
</dbReference>
<dbReference type="InterPro" id="IPR000445">
    <property type="entry name" value="HhH_motif"/>
</dbReference>
<evidence type="ECO:0000256" key="13">
    <source>
        <dbReference type="ARBA" id="ARBA00023295"/>
    </source>
</evidence>
<evidence type="ECO:0000256" key="11">
    <source>
        <dbReference type="ARBA" id="ARBA00023014"/>
    </source>
</evidence>
<evidence type="ECO:0000259" key="15">
    <source>
        <dbReference type="SMART" id="SM00478"/>
    </source>
</evidence>
<proteinExistence type="inferred from homology"/>
<dbReference type="Gene3D" id="3.90.79.10">
    <property type="entry name" value="Nucleoside Triphosphate Pyrophosphohydrolase"/>
    <property type="match status" value="1"/>
</dbReference>
<name>A0ABN6HXJ1_9FLAO</name>
<keyword evidence="17" id="KW-1185">Reference proteome</keyword>
<dbReference type="InterPro" id="IPR029119">
    <property type="entry name" value="MutY_C"/>
</dbReference>
<evidence type="ECO:0000256" key="9">
    <source>
        <dbReference type="ARBA" id="ARBA00022801"/>
    </source>
</evidence>
<evidence type="ECO:0000256" key="4">
    <source>
        <dbReference type="ARBA" id="ARBA00012045"/>
    </source>
</evidence>
<dbReference type="Pfam" id="PF14815">
    <property type="entry name" value="NUDIX_4"/>
    <property type="match status" value="1"/>
</dbReference>
<feature type="domain" description="HhH-GPD" evidence="15">
    <location>
        <begin position="35"/>
        <end position="186"/>
    </location>
</feature>
<evidence type="ECO:0000256" key="3">
    <source>
        <dbReference type="ARBA" id="ARBA00008343"/>
    </source>
</evidence>
<sequence length="342" mass="39693">MNFSKALISWYLQNQRDLPWRKTVNPYNIWLSEIMLQQTRVAQGLPYYLSFVEAFPTVHDLASADEEKVLKLWQGLGYYSRARNLHATAKFVSKELKGNFPNSYKELLKLKGVGEYTAAAIASISFNENVAVVDGNVFRVLARYFGVELDISNSKTKKTFQELANSLVPKNNAANFNQALMEFGAIQCTPKSPDCNNCIFNKSCFALQKKKVDQLPIKTKKTKIKERFLNFIIVKDCESNFLIEKRTENGIWKNLFQFPLIETEKKLNENKIVELIQKEFSIENVLHFNSEPIIHKLSHQHLYIRFFEITQNTKNPKAISFEELIKKPFPIVIHNFIESNYF</sequence>
<dbReference type="PANTHER" id="PTHR42944">
    <property type="entry name" value="ADENINE DNA GLYCOSYLASE"/>
    <property type="match status" value="1"/>
</dbReference>
<evidence type="ECO:0000256" key="2">
    <source>
        <dbReference type="ARBA" id="ARBA00002933"/>
    </source>
</evidence>
<keyword evidence="6" id="KW-0004">4Fe-4S</keyword>
<evidence type="ECO:0000256" key="8">
    <source>
        <dbReference type="ARBA" id="ARBA00022763"/>
    </source>
</evidence>
<keyword evidence="8 14" id="KW-0227">DNA damage</keyword>
<evidence type="ECO:0000256" key="14">
    <source>
        <dbReference type="RuleBase" id="RU365096"/>
    </source>
</evidence>
<evidence type="ECO:0000256" key="12">
    <source>
        <dbReference type="ARBA" id="ARBA00023204"/>
    </source>
</evidence>
<evidence type="ECO:0000256" key="10">
    <source>
        <dbReference type="ARBA" id="ARBA00023004"/>
    </source>
</evidence>
<evidence type="ECO:0000256" key="6">
    <source>
        <dbReference type="ARBA" id="ARBA00022485"/>
    </source>
</evidence>
<keyword evidence="12" id="KW-0234">DNA repair</keyword>
<dbReference type="Pfam" id="PF00730">
    <property type="entry name" value="HhH-GPD"/>
    <property type="match status" value="1"/>
</dbReference>
<evidence type="ECO:0000313" key="16">
    <source>
        <dbReference type="EMBL" id="BCY27521.1"/>
    </source>
</evidence>
<dbReference type="Gene3D" id="1.10.1670.10">
    <property type="entry name" value="Helix-hairpin-Helix base-excision DNA repair enzymes (C-terminal)"/>
    <property type="match status" value="1"/>
</dbReference>
<dbReference type="InterPro" id="IPR003265">
    <property type="entry name" value="HhH-GPD_domain"/>
</dbReference>
<dbReference type="CDD" id="cd00056">
    <property type="entry name" value="ENDO3c"/>
    <property type="match status" value="1"/>
</dbReference>
<comment type="cofactor">
    <cofactor evidence="14">
        <name>[4Fe-4S] cluster</name>
        <dbReference type="ChEBI" id="CHEBI:49883"/>
    </cofactor>
    <text evidence="14">Binds 1 [4Fe-4S] cluster.</text>
</comment>
<dbReference type="Pfam" id="PF00633">
    <property type="entry name" value="HHH"/>
    <property type="match status" value="1"/>
</dbReference>
<accession>A0ABN6HXJ1</accession>
<dbReference type="EC" id="3.2.2.31" evidence="4 14"/>
<keyword evidence="10 14" id="KW-0408">Iron</keyword>
<dbReference type="InterPro" id="IPR023170">
    <property type="entry name" value="HhH_base_excis_C"/>
</dbReference>
<dbReference type="InterPro" id="IPR011257">
    <property type="entry name" value="DNA_glycosylase"/>
</dbReference>
<evidence type="ECO:0000256" key="5">
    <source>
        <dbReference type="ARBA" id="ARBA00022023"/>
    </source>
</evidence>
<gene>
    <name evidence="16" type="primary">mutY</name>
    <name evidence="16" type="ORF">KK2020170_03890</name>
</gene>
<dbReference type="PANTHER" id="PTHR42944:SF1">
    <property type="entry name" value="ADENINE DNA GLYCOSYLASE"/>
    <property type="match status" value="1"/>
</dbReference>
<dbReference type="SUPFAM" id="SSF55811">
    <property type="entry name" value="Nudix"/>
    <property type="match status" value="1"/>
</dbReference>
<keyword evidence="11" id="KW-0411">Iron-sulfur</keyword>
<dbReference type="Proteomes" id="UP000825258">
    <property type="component" value="Chromosome"/>
</dbReference>
<keyword evidence="9" id="KW-0378">Hydrolase</keyword>
<dbReference type="CDD" id="cd03431">
    <property type="entry name" value="NUDIX_DNA_Glycosylase_C-MutY"/>
    <property type="match status" value="1"/>
</dbReference>
<evidence type="ECO:0000256" key="1">
    <source>
        <dbReference type="ARBA" id="ARBA00000843"/>
    </source>
</evidence>
<dbReference type="SMART" id="SM00478">
    <property type="entry name" value="ENDO3c"/>
    <property type="match status" value="1"/>
</dbReference>
<dbReference type="RefSeq" id="WP_221259137.1">
    <property type="nucleotide sequence ID" value="NZ_AP024749.1"/>
</dbReference>
<dbReference type="InterPro" id="IPR005760">
    <property type="entry name" value="A/G_AdeGlyc_MutY"/>
</dbReference>
<dbReference type="Gene3D" id="1.10.340.30">
    <property type="entry name" value="Hypothetical protein, domain 2"/>
    <property type="match status" value="1"/>
</dbReference>
<dbReference type="InterPro" id="IPR015797">
    <property type="entry name" value="NUDIX_hydrolase-like_dom_sf"/>
</dbReference>
<reference evidence="16 17" key="1">
    <citation type="submission" date="2021-06" db="EMBL/GenBank/DDBJ databases">
        <title>Whole genome sequences of Flavobacterium sp. KK2020170 and assembly.</title>
        <authorList>
            <person name="Kitahara K."/>
            <person name="Miyoshi S."/>
            <person name="Uesaka K."/>
        </authorList>
    </citation>
    <scope>NUCLEOTIDE SEQUENCE [LARGE SCALE GENOMIC DNA]</scope>
    <source>
        <strain evidence="16 17">KK2020170</strain>
    </source>
</reference>
<evidence type="ECO:0000313" key="17">
    <source>
        <dbReference type="Proteomes" id="UP000825258"/>
    </source>
</evidence>
<keyword evidence="13 14" id="KW-0326">Glycosidase</keyword>
<comment type="catalytic activity">
    <reaction evidence="1 14">
        <text>Hydrolyzes free adenine bases from 7,8-dihydro-8-oxoguanine:adenine mismatched double-stranded DNA, leaving an apurinic site.</text>
        <dbReference type="EC" id="3.2.2.31"/>
    </reaction>
</comment>
<dbReference type="NCBIfam" id="TIGR01084">
    <property type="entry name" value="mutY"/>
    <property type="match status" value="1"/>
</dbReference>
<comment type="similarity">
    <text evidence="3 14">Belongs to the Nth/MutY family.</text>
</comment>
<keyword evidence="7" id="KW-0479">Metal-binding</keyword>
<dbReference type="SUPFAM" id="SSF48150">
    <property type="entry name" value="DNA-glycosylase"/>
    <property type="match status" value="1"/>
</dbReference>
<protein>
    <recommendedName>
        <fullName evidence="5 14">Adenine DNA glycosylase</fullName>
        <ecNumber evidence="4 14">3.2.2.31</ecNumber>
    </recommendedName>
</protein>
<comment type="function">
    <text evidence="2">Adenine glycosylase active on G-A mispairs. MutY also corrects error-prone DNA synthesis past GO lesions which are due to the oxidatively damaged form of guanine: 7,8-dihydro-8-oxoguanine (8-oxo-dGTP).</text>
</comment>
<organism evidence="16 17">
    <name type="scientific">Flavobacterium okayamense</name>
    <dbReference type="NCBI Taxonomy" id="2830782"/>
    <lineage>
        <taxon>Bacteria</taxon>
        <taxon>Pseudomonadati</taxon>
        <taxon>Bacteroidota</taxon>
        <taxon>Flavobacteriia</taxon>
        <taxon>Flavobacteriales</taxon>
        <taxon>Flavobacteriaceae</taxon>
        <taxon>Flavobacterium</taxon>
    </lineage>
</organism>